<feature type="binding site" evidence="2">
    <location>
        <position position="337"/>
    </location>
    <ligand>
        <name>substrate</name>
    </ligand>
</feature>
<feature type="binding site" evidence="2">
    <location>
        <position position="49"/>
    </location>
    <ligand>
        <name>Mg(2+)</name>
        <dbReference type="ChEBI" id="CHEBI:18420"/>
        <label>1</label>
    </ligand>
</feature>
<dbReference type="InterPro" id="IPR010918">
    <property type="entry name" value="PurM-like_C_dom"/>
</dbReference>
<dbReference type="NCBIfam" id="TIGR01379">
    <property type="entry name" value="thiL"/>
    <property type="match status" value="1"/>
</dbReference>
<feature type="domain" description="PurM-like N-terminal" evidence="3">
    <location>
        <begin position="32"/>
        <end position="144"/>
    </location>
</feature>
<comment type="caution">
    <text evidence="2">Lacks conserved residue(s) required for the propagation of feature annotation.</text>
</comment>
<dbReference type="Proteomes" id="UP000095347">
    <property type="component" value="Unassembled WGS sequence"/>
</dbReference>
<evidence type="ECO:0000259" key="3">
    <source>
        <dbReference type="Pfam" id="PF00586"/>
    </source>
</evidence>
<comment type="pathway">
    <text evidence="2">Cofactor biosynthesis; thiamine diphosphate biosynthesis; thiamine diphosphate from thiamine phosphate: step 1/1.</text>
</comment>
<dbReference type="GO" id="GO:0005524">
    <property type="term" value="F:ATP binding"/>
    <property type="evidence" value="ECO:0007669"/>
    <property type="project" value="UniProtKB-UniRule"/>
</dbReference>
<dbReference type="EMBL" id="MCGG01000067">
    <property type="protein sequence ID" value="OEJ64614.1"/>
    <property type="molecule type" value="Genomic_DNA"/>
</dbReference>
<keyword evidence="2" id="KW-0547">Nucleotide-binding</keyword>
<dbReference type="GO" id="GO:0009229">
    <property type="term" value="P:thiamine diphosphate biosynthetic process"/>
    <property type="evidence" value="ECO:0007669"/>
    <property type="project" value="UniProtKB-UniRule"/>
</dbReference>
<dbReference type="STRING" id="28181.BEN30_00515"/>
<dbReference type="GO" id="GO:0000287">
    <property type="term" value="F:magnesium ion binding"/>
    <property type="evidence" value="ECO:0007669"/>
    <property type="project" value="UniProtKB-UniRule"/>
</dbReference>
<dbReference type="Gene3D" id="3.30.1330.10">
    <property type="entry name" value="PurM-like, N-terminal domain"/>
    <property type="match status" value="1"/>
</dbReference>
<gene>
    <name evidence="2" type="primary">thiL</name>
    <name evidence="5" type="ORF">BEN30_00515</name>
</gene>
<keyword evidence="2" id="KW-0067">ATP-binding</keyword>
<organism evidence="5 6">
    <name type="scientific">Magnetovibrio blakemorei</name>
    <dbReference type="NCBI Taxonomy" id="28181"/>
    <lineage>
        <taxon>Bacteria</taxon>
        <taxon>Pseudomonadati</taxon>
        <taxon>Pseudomonadota</taxon>
        <taxon>Alphaproteobacteria</taxon>
        <taxon>Rhodospirillales</taxon>
        <taxon>Magnetovibrionaceae</taxon>
        <taxon>Magnetovibrio</taxon>
    </lineage>
</organism>
<feature type="binding site" evidence="2">
    <location>
        <position position="78"/>
    </location>
    <ligand>
        <name>Mg(2+)</name>
        <dbReference type="ChEBI" id="CHEBI:18420"/>
        <label>4</label>
    </ligand>
</feature>
<comment type="miscellaneous">
    <text evidence="2">Reaction mechanism of ThiL seems to utilize a direct, inline transfer of the gamma-phosphate of ATP to TMP rather than a phosphorylated enzyme intermediate.</text>
</comment>
<dbReference type="PANTHER" id="PTHR30270:SF0">
    <property type="entry name" value="THIAMINE-MONOPHOSPHATE KINASE"/>
    <property type="match status" value="1"/>
</dbReference>
<dbReference type="GO" id="GO:0009030">
    <property type="term" value="F:thiamine-phosphate kinase activity"/>
    <property type="evidence" value="ECO:0007669"/>
    <property type="project" value="UniProtKB-UniRule"/>
</dbReference>
<evidence type="ECO:0000313" key="6">
    <source>
        <dbReference type="Proteomes" id="UP000095347"/>
    </source>
</evidence>
<dbReference type="CDD" id="cd02194">
    <property type="entry name" value="ThiL"/>
    <property type="match status" value="1"/>
</dbReference>
<feature type="binding site" evidence="2">
    <location>
        <position position="272"/>
    </location>
    <ligand>
        <name>substrate</name>
    </ligand>
</feature>
<feature type="binding site" evidence="2">
    <location>
        <position position="220"/>
    </location>
    <ligand>
        <name>Mg(2+)</name>
        <dbReference type="ChEBI" id="CHEBI:18420"/>
        <label>3</label>
    </ligand>
</feature>
<dbReference type="RefSeq" id="WP_069959116.1">
    <property type="nucleotide sequence ID" value="NZ_MCGG01000067.1"/>
</dbReference>
<dbReference type="Pfam" id="PF00586">
    <property type="entry name" value="AIRS"/>
    <property type="match status" value="1"/>
</dbReference>
<sequence length="340" mass="34923">MADHNTAREFDIISKYFRPLVKDVDEALGLADDAAVLSVPPTHQLVVTTDAIVEGVHFLPSLSAEDVAYKLVGVNLSDLAAMGAMPKAVFLAAQFTPDTSESWIEAFAAGLKAALAPSGAQLLGGDTVSTPGPLAFTLTALGFVKTGQALKRSGAHVGDLVFATGTIGDGALGLAMLRGELEGLSPQHAAHLAGRYARPEPRWDFAQVLADLGLATACVDVSDGLVADLNHICSASGVAAIVEAEQVLLSDAANAVVETSAERLKDVLTGGDDYELVFTAPSSALGALEELAESMQLPLSVIGHIEAADSGGDGLAGLRVRVLDAHGADLELGPGGYQHL</sequence>
<comment type="caution">
    <text evidence="5">The sequence shown here is derived from an EMBL/GenBank/DDBJ whole genome shotgun (WGS) entry which is preliminary data.</text>
</comment>
<comment type="similarity">
    <text evidence="2">Belongs to the thiamine-monophosphate kinase family.</text>
</comment>
<dbReference type="UniPathway" id="UPA00060">
    <property type="reaction ID" value="UER00142"/>
</dbReference>
<feature type="binding site" evidence="2">
    <location>
        <position position="33"/>
    </location>
    <ligand>
        <name>Mg(2+)</name>
        <dbReference type="ChEBI" id="CHEBI:18420"/>
        <label>4</label>
    </ligand>
</feature>
<feature type="binding site" evidence="2">
    <location>
        <position position="33"/>
    </location>
    <ligand>
        <name>Mg(2+)</name>
        <dbReference type="ChEBI" id="CHEBI:18420"/>
        <label>3</label>
    </ligand>
</feature>
<dbReference type="Gene3D" id="3.90.650.10">
    <property type="entry name" value="PurM-like C-terminal domain"/>
    <property type="match status" value="1"/>
</dbReference>
<dbReference type="PIRSF" id="PIRSF005303">
    <property type="entry name" value="Thiam_monoph_kin"/>
    <property type="match status" value="1"/>
</dbReference>
<dbReference type="InterPro" id="IPR036921">
    <property type="entry name" value="PurM-like_N_sf"/>
</dbReference>
<comment type="catalytic activity">
    <reaction evidence="2">
        <text>thiamine phosphate + ATP = thiamine diphosphate + ADP</text>
        <dbReference type="Rhea" id="RHEA:15913"/>
        <dbReference type="ChEBI" id="CHEBI:30616"/>
        <dbReference type="ChEBI" id="CHEBI:37575"/>
        <dbReference type="ChEBI" id="CHEBI:58937"/>
        <dbReference type="ChEBI" id="CHEBI:456216"/>
        <dbReference type="EC" id="2.7.4.16"/>
    </reaction>
</comment>
<keyword evidence="2 5" id="KW-0418">Kinase</keyword>
<dbReference type="PANTHER" id="PTHR30270">
    <property type="entry name" value="THIAMINE-MONOPHOSPHATE KINASE"/>
    <property type="match status" value="1"/>
</dbReference>
<evidence type="ECO:0000313" key="5">
    <source>
        <dbReference type="EMBL" id="OEJ64614.1"/>
    </source>
</evidence>
<accession>A0A1E5Q4A2</accession>
<dbReference type="EC" id="2.7.4.16" evidence="2"/>
<feature type="binding site" evidence="2">
    <location>
        <position position="78"/>
    </location>
    <ligand>
        <name>Mg(2+)</name>
        <dbReference type="ChEBI" id="CHEBI:18420"/>
        <label>3</label>
    </ligand>
</feature>
<dbReference type="AlphaFoldDB" id="A0A1E5Q4A2"/>
<dbReference type="Pfam" id="PF02769">
    <property type="entry name" value="AIRS_C"/>
    <property type="match status" value="1"/>
</dbReference>
<feature type="binding site" evidence="2">
    <location>
        <position position="50"/>
    </location>
    <ligand>
        <name>Mg(2+)</name>
        <dbReference type="ChEBI" id="CHEBI:18420"/>
        <label>1</label>
    </ligand>
</feature>
<feature type="domain" description="PurM-like C-terminal" evidence="4">
    <location>
        <begin position="157"/>
        <end position="310"/>
    </location>
</feature>
<dbReference type="SUPFAM" id="SSF56042">
    <property type="entry name" value="PurM C-terminal domain-like"/>
    <property type="match status" value="1"/>
</dbReference>
<reference evidence="6" key="1">
    <citation type="submission" date="2016-07" db="EMBL/GenBank/DDBJ databases">
        <authorList>
            <person name="Florea S."/>
            <person name="Webb J.S."/>
            <person name="Jaromczyk J."/>
            <person name="Schardl C.L."/>
        </authorList>
    </citation>
    <scope>NUCLEOTIDE SEQUENCE [LARGE SCALE GENOMIC DNA]</scope>
    <source>
        <strain evidence="6">MV-1</strain>
    </source>
</reference>
<dbReference type="InterPro" id="IPR036676">
    <property type="entry name" value="PurM-like_C_sf"/>
</dbReference>
<proteinExistence type="inferred from homology"/>
<feature type="binding site" evidence="2">
    <location>
        <position position="222"/>
    </location>
    <ligand>
        <name>ATP</name>
        <dbReference type="ChEBI" id="CHEBI:30616"/>
    </ligand>
</feature>
<keyword evidence="2" id="KW-0479">Metal-binding</keyword>
<protein>
    <recommendedName>
        <fullName evidence="2">Thiamine-monophosphate kinase</fullName>
        <shortName evidence="2">TMP kinase</shortName>
        <shortName evidence="2">Thiamine-phosphate kinase</shortName>
        <ecNumber evidence="2">2.7.4.16</ecNumber>
    </recommendedName>
</protein>
<feature type="binding site" evidence="2">
    <location>
        <begin position="125"/>
        <end position="126"/>
    </location>
    <ligand>
        <name>ATP</name>
        <dbReference type="ChEBI" id="CHEBI:30616"/>
    </ligand>
</feature>
<dbReference type="InterPro" id="IPR016188">
    <property type="entry name" value="PurM-like_N"/>
</dbReference>
<comment type="function">
    <text evidence="2">Catalyzes the ATP-dependent phosphorylation of thiamine-monophosphate (TMP) to form thiamine-pyrophosphate (TPP), the active form of vitamin B1.</text>
</comment>
<feature type="binding site" evidence="2">
    <location>
        <position position="126"/>
    </location>
    <ligand>
        <name>Mg(2+)</name>
        <dbReference type="ChEBI" id="CHEBI:18420"/>
        <label>1</label>
    </ligand>
</feature>
<dbReference type="OrthoDB" id="9802811at2"/>
<feature type="binding site" evidence="2">
    <location>
        <position position="78"/>
    </location>
    <ligand>
        <name>Mg(2+)</name>
        <dbReference type="ChEBI" id="CHEBI:18420"/>
        <label>2</label>
    </ligand>
</feature>
<feature type="binding site" evidence="2">
    <location>
        <position position="152"/>
    </location>
    <ligand>
        <name>ATP</name>
        <dbReference type="ChEBI" id="CHEBI:30616"/>
    </ligand>
</feature>
<evidence type="ECO:0000256" key="2">
    <source>
        <dbReference type="HAMAP-Rule" id="MF_02128"/>
    </source>
</evidence>
<evidence type="ECO:0000256" key="1">
    <source>
        <dbReference type="ARBA" id="ARBA00022977"/>
    </source>
</evidence>
<feature type="binding site" evidence="2">
    <location>
        <position position="48"/>
    </location>
    <ligand>
        <name>Mg(2+)</name>
        <dbReference type="ChEBI" id="CHEBI:18420"/>
        <label>4</label>
    </ligand>
</feature>
<keyword evidence="6" id="KW-1185">Reference proteome</keyword>
<feature type="binding site" evidence="2">
    <location>
        <position position="57"/>
    </location>
    <ligand>
        <name>substrate</name>
    </ligand>
</feature>
<dbReference type="HAMAP" id="MF_02128">
    <property type="entry name" value="TMP_kinase"/>
    <property type="match status" value="1"/>
</dbReference>
<dbReference type="InterPro" id="IPR006283">
    <property type="entry name" value="ThiL-like"/>
</dbReference>
<evidence type="ECO:0000259" key="4">
    <source>
        <dbReference type="Pfam" id="PF02769"/>
    </source>
</evidence>
<keyword evidence="2" id="KW-0808">Transferase</keyword>
<keyword evidence="2" id="KW-0460">Magnesium</keyword>
<feature type="binding site" evidence="2">
    <location>
        <position position="50"/>
    </location>
    <ligand>
        <name>Mg(2+)</name>
        <dbReference type="ChEBI" id="CHEBI:18420"/>
        <label>2</label>
    </ligand>
</feature>
<dbReference type="GO" id="GO:0009228">
    <property type="term" value="P:thiamine biosynthetic process"/>
    <property type="evidence" value="ECO:0007669"/>
    <property type="project" value="UniProtKB-KW"/>
</dbReference>
<name>A0A1E5Q4A2_9PROT</name>
<dbReference type="SUPFAM" id="SSF55326">
    <property type="entry name" value="PurM N-terminal domain-like"/>
    <property type="match status" value="1"/>
</dbReference>
<feature type="binding site" evidence="2">
    <location>
        <position position="223"/>
    </location>
    <ligand>
        <name>Mg(2+)</name>
        <dbReference type="ChEBI" id="CHEBI:18420"/>
        <label>5</label>
    </ligand>
</feature>
<keyword evidence="1 2" id="KW-0784">Thiamine biosynthesis</keyword>